<protein>
    <submittedName>
        <fullName evidence="1">Uncharacterized protein</fullName>
    </submittedName>
</protein>
<dbReference type="AlphaFoldDB" id="A0A7Y3XA73"/>
<reference evidence="1 2" key="2">
    <citation type="submission" date="2020-06" db="EMBL/GenBank/DDBJ databases">
        <title>Halomonas songnenensis sp. nov., a moderately halophilic bacterium isolated from saline and alkaline soils.</title>
        <authorList>
            <person name="Jiang J."/>
            <person name="Pan Y."/>
        </authorList>
    </citation>
    <scope>NUCLEOTIDE SEQUENCE [LARGE SCALE GENOMIC DNA]</scope>
    <source>
        <strain evidence="1 2">TBZ9</strain>
    </source>
</reference>
<dbReference type="Proteomes" id="UP000588806">
    <property type="component" value="Unassembled WGS sequence"/>
</dbReference>
<organism evidence="1 2">
    <name type="scientific">Vreelandella azerica</name>
    <dbReference type="NCBI Taxonomy" id="2732867"/>
    <lineage>
        <taxon>Bacteria</taxon>
        <taxon>Pseudomonadati</taxon>
        <taxon>Pseudomonadota</taxon>
        <taxon>Gammaproteobacteria</taxon>
        <taxon>Oceanospirillales</taxon>
        <taxon>Halomonadaceae</taxon>
        <taxon>Vreelandella</taxon>
    </lineage>
</organism>
<sequence length="76" mass="8816">MAPPPEAMVGQRWLDACPCDEHHKWIELYPKFTPDAPCHRICNQATSADGQPRWVEWINTAFLMMPVISFTFRGRD</sequence>
<dbReference type="EMBL" id="JABFHI010000005">
    <property type="protein sequence ID" value="NOG32457.1"/>
    <property type="molecule type" value="Genomic_DNA"/>
</dbReference>
<reference evidence="1 2" key="1">
    <citation type="submission" date="2020-05" db="EMBL/GenBank/DDBJ databases">
        <authorList>
            <person name="Ruan W."/>
            <person name="Jeon C.O."/>
            <person name="Chun B.H."/>
        </authorList>
    </citation>
    <scope>NUCLEOTIDE SEQUENCE [LARGE SCALE GENOMIC DNA]</scope>
    <source>
        <strain evidence="1 2">TBZ9</strain>
    </source>
</reference>
<evidence type="ECO:0000313" key="1">
    <source>
        <dbReference type="EMBL" id="NOG32457.1"/>
    </source>
</evidence>
<keyword evidence="2" id="KW-1185">Reference proteome</keyword>
<accession>A0A7Y3XA73</accession>
<gene>
    <name evidence="1" type="ORF">HLB35_13115</name>
</gene>
<name>A0A7Y3XA73_9GAMM</name>
<dbReference type="RefSeq" id="WP_171702921.1">
    <property type="nucleotide sequence ID" value="NZ_JABFHI010000005.1"/>
</dbReference>
<proteinExistence type="predicted"/>
<comment type="caution">
    <text evidence="1">The sequence shown here is derived from an EMBL/GenBank/DDBJ whole genome shotgun (WGS) entry which is preliminary data.</text>
</comment>
<evidence type="ECO:0000313" key="2">
    <source>
        <dbReference type="Proteomes" id="UP000588806"/>
    </source>
</evidence>